<evidence type="ECO:0000259" key="7">
    <source>
        <dbReference type="PROSITE" id="PS51686"/>
    </source>
</evidence>
<accession>A0ABP8QZ07</accession>
<feature type="domain" description="SAM-dependent MTase RsmB/NOP-type" evidence="7">
    <location>
        <begin position="9"/>
        <end position="299"/>
    </location>
</feature>
<reference evidence="9" key="1">
    <citation type="journal article" date="2019" name="Int. J. Syst. Evol. Microbiol.">
        <title>The Global Catalogue of Microorganisms (GCM) 10K type strain sequencing project: providing services to taxonomists for standard genome sequencing and annotation.</title>
        <authorList>
            <consortium name="The Broad Institute Genomics Platform"/>
            <consortium name="The Broad Institute Genome Sequencing Center for Infectious Disease"/>
            <person name="Wu L."/>
            <person name="Ma J."/>
        </authorList>
    </citation>
    <scope>NUCLEOTIDE SEQUENCE [LARGE SCALE GENOMIC DNA]</scope>
    <source>
        <strain evidence="9">JCM 17858</strain>
    </source>
</reference>
<dbReference type="Proteomes" id="UP001500394">
    <property type="component" value="Unassembled WGS sequence"/>
</dbReference>
<dbReference type="Pfam" id="PF01189">
    <property type="entry name" value="Methyltr_RsmB-F"/>
    <property type="match status" value="1"/>
</dbReference>
<gene>
    <name evidence="8" type="ORF">GCM10023173_09650</name>
</gene>
<keyword evidence="3 6" id="KW-0808">Transferase</keyword>
<proteinExistence type="inferred from homology"/>
<comment type="similarity">
    <text evidence="6">Belongs to the class I-like SAM-binding methyltransferase superfamily. RsmB/NOP family.</text>
</comment>
<dbReference type="InterPro" id="IPR049560">
    <property type="entry name" value="MeTrfase_RsmB-F_NOP2_cat"/>
</dbReference>
<dbReference type="InterPro" id="IPR023267">
    <property type="entry name" value="RCMT"/>
</dbReference>
<keyword evidence="2 6" id="KW-0489">Methyltransferase</keyword>
<dbReference type="Gene3D" id="3.30.70.1170">
    <property type="entry name" value="Sun protein, domain 3"/>
    <property type="match status" value="1"/>
</dbReference>
<feature type="binding site" evidence="6">
    <location>
        <position position="163"/>
    </location>
    <ligand>
        <name>S-adenosyl-L-methionine</name>
        <dbReference type="ChEBI" id="CHEBI:59789"/>
    </ligand>
</feature>
<feature type="binding site" evidence="6">
    <location>
        <position position="180"/>
    </location>
    <ligand>
        <name>S-adenosyl-L-methionine</name>
        <dbReference type="ChEBI" id="CHEBI:59789"/>
    </ligand>
</feature>
<evidence type="ECO:0000256" key="5">
    <source>
        <dbReference type="ARBA" id="ARBA00022884"/>
    </source>
</evidence>
<evidence type="ECO:0000313" key="8">
    <source>
        <dbReference type="EMBL" id="GAA4513737.1"/>
    </source>
</evidence>
<keyword evidence="5 6" id="KW-0694">RNA-binding</keyword>
<comment type="caution">
    <text evidence="8">The sequence shown here is derived from an EMBL/GenBank/DDBJ whole genome shotgun (WGS) entry which is preliminary data.</text>
</comment>
<dbReference type="InterPro" id="IPR001678">
    <property type="entry name" value="MeTrfase_RsmB-F_NOP2_dom"/>
</dbReference>
<organism evidence="8 9">
    <name type="scientific">Sphingobacterium thermophilum</name>
    <dbReference type="NCBI Taxonomy" id="768534"/>
    <lineage>
        <taxon>Bacteria</taxon>
        <taxon>Pseudomonadati</taxon>
        <taxon>Bacteroidota</taxon>
        <taxon>Sphingobacteriia</taxon>
        <taxon>Sphingobacteriales</taxon>
        <taxon>Sphingobacteriaceae</taxon>
        <taxon>Sphingobacterium</taxon>
    </lineage>
</organism>
<dbReference type="PANTHER" id="PTHR22807:SF30">
    <property type="entry name" value="28S RRNA (CYTOSINE(4447)-C(5))-METHYLTRANSFERASE-RELATED"/>
    <property type="match status" value="1"/>
</dbReference>
<protein>
    <submittedName>
        <fullName evidence="8">rRNA cytosine-C5-methyltransferase</fullName>
    </submittedName>
</protein>
<evidence type="ECO:0000313" key="9">
    <source>
        <dbReference type="Proteomes" id="UP001500394"/>
    </source>
</evidence>
<evidence type="ECO:0000256" key="4">
    <source>
        <dbReference type="ARBA" id="ARBA00022691"/>
    </source>
</evidence>
<evidence type="ECO:0000256" key="6">
    <source>
        <dbReference type="PROSITE-ProRule" id="PRU01023"/>
    </source>
</evidence>
<keyword evidence="1" id="KW-0963">Cytoplasm</keyword>
<feature type="active site" description="Nucleophile" evidence="6">
    <location>
        <position position="233"/>
    </location>
</feature>
<dbReference type="PANTHER" id="PTHR22807">
    <property type="entry name" value="NOP2 YEAST -RELATED NOL1/NOP2/FMU SUN DOMAIN-CONTAINING"/>
    <property type="match status" value="1"/>
</dbReference>
<evidence type="ECO:0000256" key="1">
    <source>
        <dbReference type="ARBA" id="ARBA00022490"/>
    </source>
</evidence>
<dbReference type="Pfam" id="PF17125">
    <property type="entry name" value="Methyltr_RsmF_N"/>
    <property type="match status" value="1"/>
</dbReference>
<dbReference type="InterPro" id="IPR029063">
    <property type="entry name" value="SAM-dependent_MTases_sf"/>
</dbReference>
<dbReference type="InterPro" id="IPR027391">
    <property type="entry name" value="Nol1_Nop2_Fmu_2"/>
</dbReference>
<feature type="binding site" evidence="6">
    <location>
        <begin position="112"/>
        <end position="118"/>
    </location>
    <ligand>
        <name>S-adenosyl-L-methionine</name>
        <dbReference type="ChEBI" id="CHEBI:59789"/>
    </ligand>
</feature>
<dbReference type="InterPro" id="IPR031341">
    <property type="entry name" value="Methyltr_RsmF_N"/>
</dbReference>
<dbReference type="Gene3D" id="3.40.50.150">
    <property type="entry name" value="Vaccinia Virus protein VP39"/>
    <property type="match status" value="1"/>
</dbReference>
<feature type="binding site" evidence="6">
    <location>
        <position position="136"/>
    </location>
    <ligand>
        <name>S-adenosyl-L-methionine</name>
        <dbReference type="ChEBI" id="CHEBI:59789"/>
    </ligand>
</feature>
<dbReference type="Gene3D" id="2.30.130.60">
    <property type="match status" value="1"/>
</dbReference>
<keyword evidence="4 6" id="KW-0949">S-adenosyl-L-methionine</keyword>
<evidence type="ECO:0000256" key="2">
    <source>
        <dbReference type="ARBA" id="ARBA00022603"/>
    </source>
</evidence>
<evidence type="ECO:0000256" key="3">
    <source>
        <dbReference type="ARBA" id="ARBA00022679"/>
    </source>
</evidence>
<dbReference type="Pfam" id="PF13636">
    <property type="entry name" value="Methyltranf_PUA"/>
    <property type="match status" value="1"/>
</dbReference>
<dbReference type="PROSITE" id="PS51686">
    <property type="entry name" value="SAM_MT_RSMB_NOP"/>
    <property type="match status" value="1"/>
</dbReference>
<dbReference type="CDD" id="cd02440">
    <property type="entry name" value="AdoMet_MTases"/>
    <property type="match status" value="1"/>
</dbReference>
<keyword evidence="9" id="KW-1185">Reference proteome</keyword>
<dbReference type="EMBL" id="BAABGR010000009">
    <property type="protein sequence ID" value="GAA4513737.1"/>
    <property type="molecule type" value="Genomic_DNA"/>
</dbReference>
<name>A0ABP8QZ07_9SPHI</name>
<dbReference type="SUPFAM" id="SSF53335">
    <property type="entry name" value="S-adenosyl-L-methionine-dependent methyltransferases"/>
    <property type="match status" value="1"/>
</dbReference>
<sequence length="455" mass="51694">MSNILPNDLINALKGDPSFDYEAFIAVHDKEEKTTSIRLNPFKDATTEGFDVEKAIPWCRGGYYLKERPVFTLDPLFHSGCYYSQEASSMFLDYAIRSLALHKEPIKVLDLCAAPGGKSTLLNSALHKDSLLVANEIIKSRVNILNDNLVRWGNPNVVVSNNDPSAFGRLPGYFDLMVVDAPCSGSGMFHKDHTAIDEWSLSNVKLCSERQQRILGQSLDALKSEGYLFYSTCSYSQEENEDIVDWLIDCFEMEAVDIEVDESWGIMVTKSPKHKAATFRFYPHLLKGEGFFFAVLKKRGDQSSFSMKKVKKEKNTAPQQVADTWIDKEGLYVFQHNDMLHVFPKQYEMDLQALQNVLYLKNAGTQIGKLKGKELIPAHDLALSNRILTDLPAIELDLEQAQQYLRKENLALSINPDNLQGWILVRYKGTNMGWIKAMPNRINNYYPKEIRIANL</sequence>
<dbReference type="RefSeq" id="WP_345065497.1">
    <property type="nucleotide sequence ID" value="NZ_BAABGR010000009.1"/>
</dbReference>
<dbReference type="PRINTS" id="PR02008">
    <property type="entry name" value="RCMTFAMILY"/>
</dbReference>